<evidence type="ECO:0000256" key="4">
    <source>
        <dbReference type="ARBA" id="ARBA00010441"/>
    </source>
</evidence>
<dbReference type="InterPro" id="IPR043130">
    <property type="entry name" value="CDP-OH_PTrfase_TM_dom"/>
</dbReference>
<gene>
    <name evidence="19" type="ORF">JCM17846_20090</name>
</gene>
<evidence type="ECO:0000256" key="6">
    <source>
        <dbReference type="ARBA" id="ARBA00014944"/>
    </source>
</evidence>
<dbReference type="GO" id="GO:0016020">
    <property type="term" value="C:membrane"/>
    <property type="evidence" value="ECO:0007669"/>
    <property type="project" value="UniProtKB-SubCell"/>
</dbReference>
<keyword evidence="7" id="KW-0444">Lipid biosynthesis</keyword>
<evidence type="ECO:0000256" key="11">
    <source>
        <dbReference type="ARBA" id="ARBA00023098"/>
    </source>
</evidence>
<evidence type="ECO:0000256" key="2">
    <source>
        <dbReference type="ARBA" id="ARBA00005042"/>
    </source>
</evidence>
<evidence type="ECO:0000256" key="8">
    <source>
        <dbReference type="ARBA" id="ARBA00022679"/>
    </source>
</evidence>
<dbReference type="InterPro" id="IPR050324">
    <property type="entry name" value="CDP-alcohol_PTase-I"/>
</dbReference>
<dbReference type="InterPro" id="IPR000462">
    <property type="entry name" value="CDP-OH_P_trans"/>
</dbReference>
<keyword evidence="8 17" id="KW-0808">Transferase</keyword>
<evidence type="ECO:0000256" key="7">
    <source>
        <dbReference type="ARBA" id="ARBA00022516"/>
    </source>
</evidence>
<comment type="similarity">
    <text evidence="4 17">Belongs to the CDP-alcohol phosphatidyltransferase class-I family.</text>
</comment>
<evidence type="ECO:0000313" key="20">
    <source>
        <dbReference type="Proteomes" id="UP000324996"/>
    </source>
</evidence>
<keyword evidence="20" id="KW-1185">Reference proteome</keyword>
<feature type="transmembrane region" description="Helical" evidence="18">
    <location>
        <begin position="6"/>
        <end position="23"/>
    </location>
</feature>
<sequence>MGSWVAFIVFTLAGITDYFDGMLARKLDLVSPIGRFLDPIADKLMVGAVILLLVSEHWVAGLHVIAAVIILLREILVSGLREYLAELSVSMPVTKLAKWKTTVQMVALGALTWTEGGAEIGLPAQEVGLIGLWIAALLTMITGYDYVRAGLAHIRNSDTKPPATP</sequence>
<accession>A0A5A7N8U4</accession>
<dbReference type="NCBIfam" id="TIGR00560">
    <property type="entry name" value="pgsA"/>
    <property type="match status" value="1"/>
</dbReference>
<dbReference type="PIRSF" id="PIRSF000847">
    <property type="entry name" value="Phos_ph_gly_syn"/>
    <property type="match status" value="1"/>
</dbReference>
<dbReference type="PROSITE" id="PS00379">
    <property type="entry name" value="CDP_ALCOHOL_P_TRANSF"/>
    <property type="match status" value="1"/>
</dbReference>
<comment type="caution">
    <text evidence="19">The sequence shown here is derived from an EMBL/GenBank/DDBJ whole genome shotgun (WGS) entry which is preliminary data.</text>
</comment>
<comment type="subcellular location">
    <subcellularLocation>
        <location evidence="1">Membrane</location>
        <topology evidence="1">Multi-pass membrane protein</topology>
    </subcellularLocation>
</comment>
<dbReference type="PANTHER" id="PTHR14269:SF62">
    <property type="entry name" value="CDP-DIACYLGLYCEROL--GLYCEROL-3-PHOSPHATE 3-PHOSPHATIDYLTRANSFERASE 1, CHLOROPLASTIC"/>
    <property type="match status" value="1"/>
</dbReference>
<evidence type="ECO:0000256" key="14">
    <source>
        <dbReference type="ARBA" id="ARBA00023264"/>
    </source>
</evidence>
<name>A0A5A7N8U4_9PROT</name>
<dbReference type="GO" id="GO:0008444">
    <property type="term" value="F:CDP-diacylglycerol-glycerol-3-phosphate 3-phosphatidyltransferase activity"/>
    <property type="evidence" value="ECO:0007669"/>
    <property type="project" value="UniProtKB-UniRule"/>
</dbReference>
<dbReference type="EMBL" id="BKCN01000009">
    <property type="protein sequence ID" value="GER04327.1"/>
    <property type="molecule type" value="Genomic_DNA"/>
</dbReference>
<keyword evidence="13" id="KW-0594">Phospholipid biosynthesis</keyword>
<dbReference type="AlphaFoldDB" id="A0A5A7N8U4"/>
<keyword evidence="11" id="KW-0443">Lipid metabolism</keyword>
<evidence type="ECO:0000256" key="16">
    <source>
        <dbReference type="NCBIfam" id="TIGR00560"/>
    </source>
</evidence>
<dbReference type="InterPro" id="IPR048254">
    <property type="entry name" value="CDP_ALCOHOL_P_TRANSF_CS"/>
</dbReference>
<dbReference type="Gene3D" id="1.20.120.1760">
    <property type="match status" value="1"/>
</dbReference>
<dbReference type="GO" id="GO:0046474">
    <property type="term" value="P:glycerophospholipid biosynthetic process"/>
    <property type="evidence" value="ECO:0007669"/>
    <property type="project" value="TreeGrafter"/>
</dbReference>
<evidence type="ECO:0000256" key="15">
    <source>
        <dbReference type="ARBA" id="ARBA00048586"/>
    </source>
</evidence>
<evidence type="ECO:0000256" key="3">
    <source>
        <dbReference type="ARBA" id="ARBA00005189"/>
    </source>
</evidence>
<evidence type="ECO:0000256" key="1">
    <source>
        <dbReference type="ARBA" id="ARBA00004141"/>
    </source>
</evidence>
<protein>
    <recommendedName>
        <fullName evidence="6 16">CDP-diacylglycerol--glycerol-3-phosphate 3-phosphatidyltransferase</fullName>
        <ecNumber evidence="5 16">2.7.8.5</ecNumber>
    </recommendedName>
</protein>
<evidence type="ECO:0000313" key="19">
    <source>
        <dbReference type="EMBL" id="GER04327.1"/>
    </source>
</evidence>
<dbReference type="Proteomes" id="UP000324996">
    <property type="component" value="Unassembled WGS sequence"/>
</dbReference>
<feature type="transmembrane region" description="Helical" evidence="18">
    <location>
        <begin position="44"/>
        <end position="72"/>
    </location>
</feature>
<dbReference type="EC" id="2.7.8.5" evidence="5 16"/>
<keyword evidence="9 18" id="KW-0812">Transmembrane</keyword>
<organism evidence="19 20">
    <name type="scientific">Iodidimonas nitroreducens</name>
    <dbReference type="NCBI Taxonomy" id="1236968"/>
    <lineage>
        <taxon>Bacteria</taxon>
        <taxon>Pseudomonadati</taxon>
        <taxon>Pseudomonadota</taxon>
        <taxon>Alphaproteobacteria</taxon>
        <taxon>Iodidimonadales</taxon>
        <taxon>Iodidimonadaceae</taxon>
        <taxon>Iodidimonas</taxon>
    </lineage>
</organism>
<evidence type="ECO:0000256" key="5">
    <source>
        <dbReference type="ARBA" id="ARBA00013170"/>
    </source>
</evidence>
<evidence type="ECO:0000256" key="17">
    <source>
        <dbReference type="RuleBase" id="RU003750"/>
    </source>
</evidence>
<keyword evidence="12 18" id="KW-0472">Membrane</keyword>
<keyword evidence="10 18" id="KW-1133">Transmembrane helix</keyword>
<comment type="catalytic activity">
    <reaction evidence="15">
        <text>a CDP-1,2-diacyl-sn-glycerol + sn-glycerol 3-phosphate = a 1,2-diacyl-sn-glycero-3-phospho-(1'-sn-glycero-3'-phosphate) + CMP + H(+)</text>
        <dbReference type="Rhea" id="RHEA:12593"/>
        <dbReference type="ChEBI" id="CHEBI:15378"/>
        <dbReference type="ChEBI" id="CHEBI:57597"/>
        <dbReference type="ChEBI" id="CHEBI:58332"/>
        <dbReference type="ChEBI" id="CHEBI:60110"/>
        <dbReference type="ChEBI" id="CHEBI:60377"/>
        <dbReference type="EC" id="2.7.8.5"/>
    </reaction>
</comment>
<evidence type="ECO:0000256" key="18">
    <source>
        <dbReference type="SAM" id="Phobius"/>
    </source>
</evidence>
<dbReference type="RefSeq" id="WP_313980904.1">
    <property type="nucleotide sequence ID" value="NZ_BKCN01000009.1"/>
</dbReference>
<comment type="pathway">
    <text evidence="3">Lipid metabolism.</text>
</comment>
<dbReference type="InterPro" id="IPR004570">
    <property type="entry name" value="Phosphatidylglycerol_P_synth"/>
</dbReference>
<keyword evidence="14" id="KW-1208">Phospholipid metabolism</keyword>
<proteinExistence type="inferred from homology"/>
<reference evidence="19 20" key="1">
    <citation type="submission" date="2019-09" db="EMBL/GenBank/DDBJ databases">
        <title>NBRP : Genome information of microbial organism related human and environment.</title>
        <authorList>
            <person name="Hattori M."/>
            <person name="Oshima K."/>
            <person name="Inaba H."/>
            <person name="Suda W."/>
            <person name="Sakamoto M."/>
            <person name="Iino T."/>
            <person name="Kitahara M."/>
            <person name="Oshida Y."/>
            <person name="Iida T."/>
            <person name="Kudo T."/>
            <person name="Itoh T."/>
            <person name="Ohkuma M."/>
        </authorList>
    </citation>
    <scope>NUCLEOTIDE SEQUENCE [LARGE SCALE GENOMIC DNA]</scope>
    <source>
        <strain evidence="19 20">Q-1</strain>
    </source>
</reference>
<comment type="pathway">
    <text evidence="2">Phospholipid metabolism; phosphatidylglycerol biosynthesis; phosphatidylglycerol from CDP-diacylglycerol: step 1/2.</text>
</comment>
<evidence type="ECO:0000256" key="10">
    <source>
        <dbReference type="ARBA" id="ARBA00022989"/>
    </source>
</evidence>
<dbReference type="Pfam" id="PF01066">
    <property type="entry name" value="CDP-OH_P_transf"/>
    <property type="match status" value="1"/>
</dbReference>
<evidence type="ECO:0000256" key="13">
    <source>
        <dbReference type="ARBA" id="ARBA00023209"/>
    </source>
</evidence>
<dbReference type="PANTHER" id="PTHR14269">
    <property type="entry name" value="CDP-DIACYLGLYCEROL--GLYCEROL-3-PHOSPHATE 3-PHOSPHATIDYLTRANSFERASE-RELATED"/>
    <property type="match status" value="1"/>
</dbReference>
<evidence type="ECO:0000256" key="12">
    <source>
        <dbReference type="ARBA" id="ARBA00023136"/>
    </source>
</evidence>
<evidence type="ECO:0000256" key="9">
    <source>
        <dbReference type="ARBA" id="ARBA00022692"/>
    </source>
</evidence>